<gene>
    <name evidence="19" type="primary">cobS</name>
    <name evidence="20" type="ORF">PN838_16725</name>
</gene>
<dbReference type="NCBIfam" id="NF001277">
    <property type="entry name" value="PRK00235.1-3"/>
    <property type="match status" value="1"/>
</dbReference>
<protein>
    <recommendedName>
        <fullName evidence="6 19">Adenosylcobinamide-GDP ribazoletransferase</fullName>
        <ecNumber evidence="5 19">2.7.8.26</ecNumber>
    </recommendedName>
    <alternativeName>
        <fullName evidence="16 19">Cobalamin synthase</fullName>
    </alternativeName>
    <alternativeName>
        <fullName evidence="15 19">Cobalamin-5'-phosphate synthase</fullName>
    </alternativeName>
</protein>
<evidence type="ECO:0000256" key="9">
    <source>
        <dbReference type="ARBA" id="ARBA00022679"/>
    </source>
</evidence>
<keyword evidence="21" id="KW-1185">Reference proteome</keyword>
<feature type="transmembrane region" description="Helical" evidence="19">
    <location>
        <begin position="197"/>
        <end position="215"/>
    </location>
</feature>
<evidence type="ECO:0000256" key="11">
    <source>
        <dbReference type="ARBA" id="ARBA00022842"/>
    </source>
</evidence>
<evidence type="ECO:0000256" key="7">
    <source>
        <dbReference type="ARBA" id="ARBA00022475"/>
    </source>
</evidence>
<evidence type="ECO:0000256" key="12">
    <source>
        <dbReference type="ARBA" id="ARBA00022989"/>
    </source>
</evidence>
<feature type="transmembrane region" description="Helical" evidence="19">
    <location>
        <begin position="250"/>
        <end position="274"/>
    </location>
</feature>
<dbReference type="EC" id="2.7.8.26" evidence="5 19"/>
<comment type="function">
    <text evidence="14 19">Joins adenosylcobinamide-GDP and alpha-ribazole to generate adenosylcobalamin (Ado-cobalamin). Also synthesizes adenosylcobalamin 5'-phosphate from adenosylcobinamide-GDP and alpha-ribazole 5'-phosphate.</text>
</comment>
<dbReference type="PANTHER" id="PTHR34148:SF1">
    <property type="entry name" value="ADENOSYLCOBINAMIDE-GDP RIBAZOLETRANSFERASE"/>
    <property type="match status" value="1"/>
</dbReference>
<evidence type="ECO:0000256" key="13">
    <source>
        <dbReference type="ARBA" id="ARBA00023136"/>
    </source>
</evidence>
<evidence type="ECO:0000256" key="4">
    <source>
        <dbReference type="ARBA" id="ARBA00010561"/>
    </source>
</evidence>
<proteinExistence type="inferred from homology"/>
<keyword evidence="7 19" id="KW-1003">Cell membrane</keyword>
<evidence type="ECO:0000256" key="18">
    <source>
        <dbReference type="ARBA" id="ARBA00049504"/>
    </source>
</evidence>
<name>A0ABT5FGT6_9GAMM</name>
<evidence type="ECO:0000256" key="5">
    <source>
        <dbReference type="ARBA" id="ARBA00013200"/>
    </source>
</evidence>
<comment type="similarity">
    <text evidence="4 19">Belongs to the CobS family.</text>
</comment>
<dbReference type="NCBIfam" id="TIGR00317">
    <property type="entry name" value="cobS"/>
    <property type="match status" value="1"/>
</dbReference>
<dbReference type="Proteomes" id="UP001528411">
    <property type="component" value="Unassembled WGS sequence"/>
</dbReference>
<feature type="transmembrane region" description="Helical" evidence="19">
    <location>
        <begin position="221"/>
        <end position="238"/>
    </location>
</feature>
<comment type="subcellular location">
    <subcellularLocation>
        <location evidence="2 19">Cell membrane</location>
        <topology evidence="2 19">Multi-pass membrane protein</topology>
    </subcellularLocation>
</comment>
<sequence length="275" mass="30206">MNSTSNSQMSKRQNLQQHWFYFRLSLVFLTRIPIVIKEQVNDNDINHTSAYFGFVGFVLAAILAIVSWPLLLILPPEIVVALSMAVSLMLTGAFHEDGLADTADGLGGGWTQEQKLNIMKDSRIGTYGSSALIIVLLLKYQLLVSLINVGFIEFVVALFTSHSVSRVIAVSLIGALPYVQLDQQSKTKPIAQELPSGAWRLLMCSLAIVGLILLFVLEVAITHVLLSIGVILALRLAFKKYMKSQLGGYTGDILGATQQVFEILVYVLLVVWLVG</sequence>
<dbReference type="GO" id="GO:0051073">
    <property type="term" value="F:adenosylcobinamide-GDP ribazoletransferase activity"/>
    <property type="evidence" value="ECO:0007669"/>
    <property type="project" value="UniProtKB-EC"/>
</dbReference>
<evidence type="ECO:0000256" key="14">
    <source>
        <dbReference type="ARBA" id="ARBA00025228"/>
    </source>
</evidence>
<evidence type="ECO:0000256" key="6">
    <source>
        <dbReference type="ARBA" id="ARBA00015850"/>
    </source>
</evidence>
<keyword evidence="11 19" id="KW-0460">Magnesium</keyword>
<dbReference type="HAMAP" id="MF_00719">
    <property type="entry name" value="CobS"/>
    <property type="match status" value="1"/>
</dbReference>
<keyword evidence="13 19" id="KW-0472">Membrane</keyword>
<feature type="transmembrane region" description="Helical" evidence="19">
    <location>
        <begin position="20"/>
        <end position="36"/>
    </location>
</feature>
<evidence type="ECO:0000256" key="3">
    <source>
        <dbReference type="ARBA" id="ARBA00004663"/>
    </source>
</evidence>
<evidence type="ECO:0000256" key="2">
    <source>
        <dbReference type="ARBA" id="ARBA00004651"/>
    </source>
</evidence>
<feature type="transmembrane region" description="Helical" evidence="19">
    <location>
        <begin position="124"/>
        <end position="142"/>
    </location>
</feature>
<evidence type="ECO:0000256" key="16">
    <source>
        <dbReference type="ARBA" id="ARBA00032853"/>
    </source>
</evidence>
<evidence type="ECO:0000256" key="8">
    <source>
        <dbReference type="ARBA" id="ARBA00022573"/>
    </source>
</evidence>
<evidence type="ECO:0000313" key="20">
    <source>
        <dbReference type="EMBL" id="MDC2890106.1"/>
    </source>
</evidence>
<evidence type="ECO:0000313" key="21">
    <source>
        <dbReference type="Proteomes" id="UP001528411"/>
    </source>
</evidence>
<comment type="pathway">
    <text evidence="3 19">Cofactor biosynthesis; adenosylcobalamin biosynthesis; adenosylcobalamin from cob(II)yrinate a,c-diamide: step 7/7.</text>
</comment>
<evidence type="ECO:0000256" key="19">
    <source>
        <dbReference type="HAMAP-Rule" id="MF_00719"/>
    </source>
</evidence>
<dbReference type="Pfam" id="PF02654">
    <property type="entry name" value="CobS"/>
    <property type="match status" value="1"/>
</dbReference>
<evidence type="ECO:0000256" key="1">
    <source>
        <dbReference type="ARBA" id="ARBA00001946"/>
    </source>
</evidence>
<reference evidence="20 21" key="1">
    <citation type="submission" date="2023-01" db="EMBL/GenBank/DDBJ databases">
        <title>Psychrosphaera sp. nov., isolated from marine algae.</title>
        <authorList>
            <person name="Bayburt H."/>
            <person name="Choi B.J."/>
            <person name="Kim J.M."/>
            <person name="Choi D.G."/>
            <person name="Jeon C.O."/>
        </authorList>
    </citation>
    <scope>NUCLEOTIDE SEQUENCE [LARGE SCALE GENOMIC DNA]</scope>
    <source>
        <strain evidence="20 21">G1-22</strain>
    </source>
</reference>
<accession>A0ABT5FGT6</accession>
<feature type="transmembrane region" description="Helical" evidence="19">
    <location>
        <begin position="48"/>
        <end position="74"/>
    </location>
</feature>
<comment type="cofactor">
    <cofactor evidence="1 19">
        <name>Mg(2+)</name>
        <dbReference type="ChEBI" id="CHEBI:18420"/>
    </cofactor>
</comment>
<dbReference type="PANTHER" id="PTHR34148">
    <property type="entry name" value="ADENOSYLCOBINAMIDE-GDP RIBAZOLETRANSFERASE"/>
    <property type="match status" value="1"/>
</dbReference>
<keyword evidence="10 19" id="KW-0812">Transmembrane</keyword>
<dbReference type="InterPro" id="IPR003805">
    <property type="entry name" value="CobS"/>
</dbReference>
<keyword evidence="12 19" id="KW-1133">Transmembrane helix</keyword>
<evidence type="ECO:0000256" key="10">
    <source>
        <dbReference type="ARBA" id="ARBA00022692"/>
    </source>
</evidence>
<dbReference type="EMBL" id="JAQOMS010000002">
    <property type="protein sequence ID" value="MDC2890106.1"/>
    <property type="molecule type" value="Genomic_DNA"/>
</dbReference>
<dbReference type="RefSeq" id="WP_272181398.1">
    <property type="nucleotide sequence ID" value="NZ_JAQOMS010000002.1"/>
</dbReference>
<keyword evidence="8 19" id="KW-0169">Cobalamin biosynthesis</keyword>
<comment type="caution">
    <text evidence="20">The sequence shown here is derived from an EMBL/GenBank/DDBJ whole genome shotgun (WGS) entry which is preliminary data.</text>
</comment>
<evidence type="ECO:0000256" key="17">
    <source>
        <dbReference type="ARBA" id="ARBA00048623"/>
    </source>
</evidence>
<comment type="catalytic activity">
    <reaction evidence="17 19">
        <text>alpha-ribazole + adenosylcob(III)inamide-GDP = adenosylcob(III)alamin + GMP + H(+)</text>
        <dbReference type="Rhea" id="RHEA:16049"/>
        <dbReference type="ChEBI" id="CHEBI:10329"/>
        <dbReference type="ChEBI" id="CHEBI:15378"/>
        <dbReference type="ChEBI" id="CHEBI:18408"/>
        <dbReference type="ChEBI" id="CHEBI:58115"/>
        <dbReference type="ChEBI" id="CHEBI:60487"/>
        <dbReference type="EC" id="2.7.8.26"/>
    </reaction>
</comment>
<keyword evidence="9 19" id="KW-0808">Transferase</keyword>
<comment type="catalytic activity">
    <reaction evidence="18 19">
        <text>alpha-ribazole 5'-phosphate + adenosylcob(III)inamide-GDP = adenosylcob(III)alamin 5'-phosphate + GMP + H(+)</text>
        <dbReference type="Rhea" id="RHEA:23560"/>
        <dbReference type="ChEBI" id="CHEBI:15378"/>
        <dbReference type="ChEBI" id="CHEBI:57918"/>
        <dbReference type="ChEBI" id="CHEBI:58115"/>
        <dbReference type="ChEBI" id="CHEBI:60487"/>
        <dbReference type="ChEBI" id="CHEBI:60493"/>
        <dbReference type="EC" id="2.7.8.26"/>
    </reaction>
</comment>
<evidence type="ECO:0000256" key="15">
    <source>
        <dbReference type="ARBA" id="ARBA00032605"/>
    </source>
</evidence>
<feature type="transmembrane region" description="Helical" evidence="19">
    <location>
        <begin position="154"/>
        <end position="176"/>
    </location>
</feature>
<organism evidence="20 21">
    <name type="scientific">Psychrosphaera algicola</name>
    <dbReference type="NCBI Taxonomy" id="3023714"/>
    <lineage>
        <taxon>Bacteria</taxon>
        <taxon>Pseudomonadati</taxon>
        <taxon>Pseudomonadota</taxon>
        <taxon>Gammaproteobacteria</taxon>
        <taxon>Alteromonadales</taxon>
        <taxon>Pseudoalteromonadaceae</taxon>
        <taxon>Psychrosphaera</taxon>
    </lineage>
</organism>